<reference evidence="2 3" key="1">
    <citation type="submission" date="2018-11" db="EMBL/GenBank/DDBJ databases">
        <title>Flavobacterium sp. nov., YIM 102600 draft genome.</title>
        <authorList>
            <person name="Li G."/>
            <person name="Jiang Y."/>
        </authorList>
    </citation>
    <scope>NUCLEOTIDE SEQUENCE [LARGE SCALE GENOMIC DNA]</scope>
    <source>
        <strain evidence="2 3">YIM 102600</strain>
    </source>
</reference>
<gene>
    <name evidence="2" type="ORF">EG849_04300</name>
</gene>
<dbReference type="InterPro" id="IPR012349">
    <property type="entry name" value="Split_barrel_FMN-bd"/>
</dbReference>
<dbReference type="InterPro" id="IPR052917">
    <property type="entry name" value="Stress-Dev_Protein"/>
</dbReference>
<dbReference type="Proteomes" id="UP000271937">
    <property type="component" value="Unassembled WGS sequence"/>
</dbReference>
<dbReference type="Gene3D" id="2.30.110.10">
    <property type="entry name" value="Electron Transport, Fmn-binding Protein, Chain A"/>
    <property type="match status" value="1"/>
</dbReference>
<proteinExistence type="predicted"/>
<dbReference type="OrthoDB" id="1432662at2"/>
<dbReference type="SUPFAM" id="SSF50475">
    <property type="entry name" value="FMN-binding split barrel"/>
    <property type="match status" value="1"/>
</dbReference>
<evidence type="ECO:0000259" key="1">
    <source>
        <dbReference type="Pfam" id="PF16242"/>
    </source>
</evidence>
<dbReference type="PANTHER" id="PTHR34818">
    <property type="entry name" value="PROTEIN BLI-3"/>
    <property type="match status" value="1"/>
</dbReference>
<feature type="domain" description="General stress protein FMN-binding split barrel" evidence="1">
    <location>
        <begin position="20"/>
        <end position="169"/>
    </location>
</feature>
<dbReference type="PANTHER" id="PTHR34818:SF1">
    <property type="entry name" value="PROTEIN BLI-3"/>
    <property type="match status" value="1"/>
</dbReference>
<dbReference type="InterPro" id="IPR038725">
    <property type="entry name" value="YdaG_split_barrel_FMN-bd"/>
</dbReference>
<evidence type="ECO:0000313" key="2">
    <source>
        <dbReference type="EMBL" id="RRJ93538.1"/>
    </source>
</evidence>
<name>A0A3P3WGH1_9FLAO</name>
<sequence>MDSINKNQPEDNFKNLVGREAIDKIKELAAKAGSCFFCTKIESGKSFDTRPMAPEKIDDEGNFWFLSSSDSHKNEELENDPSVQMLFQGSSYSDYLSIYGKATISKDKNKIKELWNPMMKTWFTEGENDPRITVIKVTPSEGYYWDTKHGMAVATLKRIFGAIKGETYDDSIEGNIKPS</sequence>
<keyword evidence="3" id="KW-1185">Reference proteome</keyword>
<dbReference type="EMBL" id="RQVR01000003">
    <property type="protein sequence ID" value="RRJ93538.1"/>
    <property type="molecule type" value="Genomic_DNA"/>
</dbReference>
<dbReference type="RefSeq" id="WP_125011855.1">
    <property type="nucleotide sequence ID" value="NZ_RQVR01000003.1"/>
</dbReference>
<protein>
    <submittedName>
        <fullName evidence="2">General stress protein</fullName>
    </submittedName>
</protein>
<organism evidence="2 3">
    <name type="scientific">Flavobacterium macacae</name>
    <dbReference type="NCBI Taxonomy" id="2488993"/>
    <lineage>
        <taxon>Bacteria</taxon>
        <taxon>Pseudomonadati</taxon>
        <taxon>Bacteroidota</taxon>
        <taxon>Flavobacteriia</taxon>
        <taxon>Flavobacteriales</taxon>
        <taxon>Flavobacteriaceae</taxon>
        <taxon>Flavobacterium</taxon>
    </lineage>
</organism>
<evidence type="ECO:0000313" key="3">
    <source>
        <dbReference type="Proteomes" id="UP000271937"/>
    </source>
</evidence>
<accession>A0A3P3WGH1</accession>
<dbReference type="AlphaFoldDB" id="A0A3P3WGH1"/>
<dbReference type="Pfam" id="PF16242">
    <property type="entry name" value="Pyrid_ox_like"/>
    <property type="match status" value="1"/>
</dbReference>
<comment type="caution">
    <text evidence="2">The sequence shown here is derived from an EMBL/GenBank/DDBJ whole genome shotgun (WGS) entry which is preliminary data.</text>
</comment>